<comment type="caution">
    <text evidence="1">The sequence shown here is derived from an EMBL/GenBank/DDBJ whole genome shotgun (WGS) entry which is preliminary data.</text>
</comment>
<evidence type="ECO:0000313" key="1">
    <source>
        <dbReference type="EMBL" id="KAJ9096811.1"/>
    </source>
</evidence>
<organism evidence="1 2">
    <name type="scientific">Naganishia friedmannii</name>
    <dbReference type="NCBI Taxonomy" id="89922"/>
    <lineage>
        <taxon>Eukaryota</taxon>
        <taxon>Fungi</taxon>
        <taxon>Dikarya</taxon>
        <taxon>Basidiomycota</taxon>
        <taxon>Agaricomycotina</taxon>
        <taxon>Tremellomycetes</taxon>
        <taxon>Filobasidiales</taxon>
        <taxon>Filobasidiaceae</taxon>
        <taxon>Naganishia</taxon>
    </lineage>
</organism>
<dbReference type="EMBL" id="JASBWT010000018">
    <property type="protein sequence ID" value="KAJ9096811.1"/>
    <property type="molecule type" value="Genomic_DNA"/>
</dbReference>
<sequence length="597" mass="66673">MIDQAKSIPSPQRYLLHLAKSHPTFRIAELDSCACLYGFGIRLLATGDHYISGAYQPSSSNWGHELGSTSELEDAIGQGDSALLVIEFTTGQGVYKDSQSACVPVVDTQKTDDWARLLTQRCILVKSISHLFSPIPSSPNYKHLHDYMTPRRELWQRNEDEQKEFAFNLTGINKKIGFPRQRETIEGFAFMDLTSKINLKKPEVTYMLFEECKSSRHEDSSLDVDNLDSDTVAKGKAKLEEAVEGVKPLRVFMGSLVAYGQARQLVYKFAVKDRKFFGNTSMESEMSLLMAGQTLADQGKLVYDPFAGTGSLLYVCANWGSYVMGSDIDGRQMRGKGRQMCSVGRRPSDVLIELPRVILDKTGPGVFRAANQYGVRDKVLDCLTFDVTRNPWRRGEVLDAIITDPPYGVRAGAKRLGRKEGGKKKQILEPVKLPNGLWSHEMPGYIPASRPYEMVDLVYDLVVFARYMLVPGGRLVFFLPTFTEEWDPVDVPVVEGMREISFGQGSAQDYNKWSRRLITLEKVKVVDEEGKAKKWDAPTFVPLEADFTGMAINDGDVSGEEDAGPRKGQKLPGHANFRDKYLAGFPSSAPSTPPLRD</sequence>
<name>A0ACC2VD87_9TREE</name>
<evidence type="ECO:0000313" key="2">
    <source>
        <dbReference type="Proteomes" id="UP001227268"/>
    </source>
</evidence>
<dbReference type="Proteomes" id="UP001227268">
    <property type="component" value="Unassembled WGS sequence"/>
</dbReference>
<accession>A0ACC2VD87</accession>
<keyword evidence="2" id="KW-1185">Reference proteome</keyword>
<reference evidence="1" key="1">
    <citation type="submission" date="2023-04" db="EMBL/GenBank/DDBJ databases">
        <title>Draft Genome sequencing of Naganishia species isolated from polar environments using Oxford Nanopore Technology.</title>
        <authorList>
            <person name="Leo P."/>
            <person name="Venkateswaran K."/>
        </authorList>
    </citation>
    <scope>NUCLEOTIDE SEQUENCE</scope>
    <source>
        <strain evidence="1">MNA-CCFEE 5423</strain>
    </source>
</reference>
<gene>
    <name evidence="1" type="ORF">QFC21_005082</name>
</gene>
<protein>
    <submittedName>
        <fullName evidence="1">Uncharacterized protein</fullName>
    </submittedName>
</protein>
<proteinExistence type="predicted"/>